<reference evidence="11" key="1">
    <citation type="submission" date="2020-10" db="EMBL/GenBank/DDBJ databases">
        <authorList>
            <person name="Kikuchi T."/>
        </authorList>
    </citation>
    <scope>NUCLEOTIDE SEQUENCE</scope>
    <source>
        <strain evidence="11">NKZ352</strain>
    </source>
</reference>
<dbReference type="InterPro" id="IPR037069">
    <property type="entry name" value="AcylCoA_DH/ox_N_sf"/>
</dbReference>
<dbReference type="GO" id="GO:0003995">
    <property type="term" value="F:acyl-CoA dehydrogenase activity"/>
    <property type="evidence" value="ECO:0007669"/>
    <property type="project" value="InterPro"/>
</dbReference>
<dbReference type="EMBL" id="CAJGYM010000008">
    <property type="protein sequence ID" value="CAD6188405.1"/>
    <property type="molecule type" value="Genomic_DNA"/>
</dbReference>
<evidence type="ECO:0000256" key="4">
    <source>
        <dbReference type="ARBA" id="ARBA00022827"/>
    </source>
</evidence>
<dbReference type="GO" id="GO:0033539">
    <property type="term" value="P:fatty acid beta-oxidation using acyl-CoA dehydrogenase"/>
    <property type="evidence" value="ECO:0007669"/>
    <property type="project" value="TreeGrafter"/>
</dbReference>
<keyword evidence="3 6" id="KW-0285">Flavoprotein</keyword>
<dbReference type="InterPro" id="IPR006089">
    <property type="entry name" value="Acyl-CoA_DH_CS"/>
</dbReference>
<feature type="domain" description="Acyl-CoA oxidase/dehydrogenase middle" evidence="9">
    <location>
        <begin position="189"/>
        <end position="285"/>
    </location>
</feature>
<keyword evidence="4 6" id="KW-0274">FAD</keyword>
<dbReference type="PROSITE" id="PS00073">
    <property type="entry name" value="ACYL_COA_DH_2"/>
    <property type="match status" value="1"/>
</dbReference>
<dbReference type="FunFam" id="2.40.110.10:FF:000002">
    <property type="entry name" value="Acyl-CoA dehydrogenase fadE12"/>
    <property type="match status" value="1"/>
</dbReference>
<evidence type="ECO:0000256" key="5">
    <source>
        <dbReference type="ARBA" id="ARBA00023002"/>
    </source>
</evidence>
<evidence type="ECO:0000259" key="8">
    <source>
        <dbReference type="Pfam" id="PF00441"/>
    </source>
</evidence>
<dbReference type="InterPro" id="IPR050741">
    <property type="entry name" value="Acyl-CoA_dehydrogenase"/>
</dbReference>
<evidence type="ECO:0008006" key="13">
    <source>
        <dbReference type="Google" id="ProtNLM"/>
    </source>
</evidence>
<comment type="caution">
    <text evidence="11">The sequence shown here is derived from an EMBL/GenBank/DDBJ whole genome shotgun (WGS) entry which is preliminary data.</text>
</comment>
<comment type="similarity">
    <text evidence="2 6">Belongs to the acyl-CoA dehydrogenase family.</text>
</comment>
<dbReference type="InterPro" id="IPR006091">
    <property type="entry name" value="Acyl-CoA_Oxase/DH_mid-dom"/>
</dbReference>
<evidence type="ECO:0000259" key="9">
    <source>
        <dbReference type="Pfam" id="PF02770"/>
    </source>
</evidence>
<dbReference type="PANTHER" id="PTHR48083">
    <property type="entry name" value="MEDIUM-CHAIN SPECIFIC ACYL-COA DEHYDROGENASE, MITOCHONDRIAL-RELATED"/>
    <property type="match status" value="1"/>
</dbReference>
<evidence type="ECO:0000256" key="7">
    <source>
        <dbReference type="SAM" id="MobiDB-lite"/>
    </source>
</evidence>
<keyword evidence="5 6" id="KW-0560">Oxidoreductase</keyword>
<evidence type="ECO:0000259" key="10">
    <source>
        <dbReference type="Pfam" id="PF02771"/>
    </source>
</evidence>
<organism evidence="11 12">
    <name type="scientific">Caenorhabditis auriculariae</name>
    <dbReference type="NCBI Taxonomy" id="2777116"/>
    <lineage>
        <taxon>Eukaryota</taxon>
        <taxon>Metazoa</taxon>
        <taxon>Ecdysozoa</taxon>
        <taxon>Nematoda</taxon>
        <taxon>Chromadorea</taxon>
        <taxon>Rhabditida</taxon>
        <taxon>Rhabditina</taxon>
        <taxon>Rhabditomorpha</taxon>
        <taxon>Rhabditoidea</taxon>
        <taxon>Rhabditidae</taxon>
        <taxon>Peloderinae</taxon>
        <taxon>Caenorhabditis</taxon>
    </lineage>
</organism>
<dbReference type="GO" id="GO:0005737">
    <property type="term" value="C:cytoplasm"/>
    <property type="evidence" value="ECO:0007669"/>
    <property type="project" value="TreeGrafter"/>
</dbReference>
<dbReference type="CDD" id="cd00567">
    <property type="entry name" value="ACAD"/>
    <property type="match status" value="1"/>
</dbReference>
<protein>
    <recommendedName>
        <fullName evidence="13">Acyl-CoA dehydrogenase 6</fullName>
    </recommendedName>
</protein>
<dbReference type="Pfam" id="PF00441">
    <property type="entry name" value="Acyl-CoA_dh_1"/>
    <property type="match status" value="1"/>
</dbReference>
<dbReference type="GO" id="GO:0050660">
    <property type="term" value="F:flavin adenine dinucleotide binding"/>
    <property type="evidence" value="ECO:0007669"/>
    <property type="project" value="InterPro"/>
</dbReference>
<dbReference type="Pfam" id="PF02771">
    <property type="entry name" value="Acyl-CoA_dh_N"/>
    <property type="match status" value="1"/>
</dbReference>
<feature type="region of interest" description="Disordered" evidence="7">
    <location>
        <begin position="1"/>
        <end position="23"/>
    </location>
</feature>
<dbReference type="AlphaFoldDB" id="A0A8S1GYM3"/>
<dbReference type="Pfam" id="PF02770">
    <property type="entry name" value="Acyl-CoA_dh_M"/>
    <property type="match status" value="1"/>
</dbReference>
<evidence type="ECO:0000256" key="6">
    <source>
        <dbReference type="RuleBase" id="RU362125"/>
    </source>
</evidence>
<evidence type="ECO:0000313" key="12">
    <source>
        <dbReference type="Proteomes" id="UP000835052"/>
    </source>
</evidence>
<dbReference type="PROSITE" id="PS00072">
    <property type="entry name" value="ACYL_COA_DH_1"/>
    <property type="match status" value="1"/>
</dbReference>
<evidence type="ECO:0000256" key="1">
    <source>
        <dbReference type="ARBA" id="ARBA00001974"/>
    </source>
</evidence>
<comment type="cofactor">
    <cofactor evidence="1 6">
        <name>FAD</name>
        <dbReference type="ChEBI" id="CHEBI:57692"/>
    </cofactor>
</comment>
<dbReference type="PANTHER" id="PTHR48083:SF6">
    <property type="entry name" value="ACYL-COA DEHYDROGENASE 6"/>
    <property type="match status" value="1"/>
</dbReference>
<dbReference type="OrthoDB" id="10262177at2759"/>
<dbReference type="SUPFAM" id="SSF47203">
    <property type="entry name" value="Acyl-CoA dehydrogenase C-terminal domain-like"/>
    <property type="match status" value="1"/>
</dbReference>
<accession>A0A8S1GYM3</accession>
<dbReference type="Gene3D" id="1.20.140.10">
    <property type="entry name" value="Butyryl-CoA Dehydrogenase, subunit A, domain 3"/>
    <property type="match status" value="1"/>
</dbReference>
<name>A0A8S1GYM3_9PELO</name>
<dbReference type="InterPro" id="IPR009075">
    <property type="entry name" value="AcylCo_DH/oxidase_C"/>
</dbReference>
<evidence type="ECO:0000256" key="2">
    <source>
        <dbReference type="ARBA" id="ARBA00009347"/>
    </source>
</evidence>
<evidence type="ECO:0000256" key="3">
    <source>
        <dbReference type="ARBA" id="ARBA00022630"/>
    </source>
</evidence>
<dbReference type="InterPro" id="IPR009100">
    <property type="entry name" value="AcylCoA_DH/oxidase_NM_dom_sf"/>
</dbReference>
<proteinExistence type="inferred from homology"/>
<dbReference type="Gene3D" id="1.10.540.10">
    <property type="entry name" value="Acyl-CoA dehydrogenase/oxidase, N-terminal domain"/>
    <property type="match status" value="1"/>
</dbReference>
<dbReference type="Proteomes" id="UP000835052">
    <property type="component" value="Unassembled WGS sequence"/>
</dbReference>
<feature type="domain" description="Acyl-CoA dehydrogenase/oxidase C-terminal" evidence="8">
    <location>
        <begin position="298"/>
        <end position="445"/>
    </location>
</feature>
<gene>
    <name evidence="11" type="ORF">CAUJ_LOCUS4324</name>
</gene>
<dbReference type="InterPro" id="IPR046373">
    <property type="entry name" value="Acyl-CoA_Oxase/DH_mid-dom_sf"/>
</dbReference>
<keyword evidence="12" id="KW-1185">Reference proteome</keyword>
<dbReference type="Gene3D" id="2.40.110.10">
    <property type="entry name" value="Butyryl-CoA Dehydrogenase, subunit A, domain 2"/>
    <property type="match status" value="1"/>
</dbReference>
<evidence type="ECO:0000313" key="11">
    <source>
        <dbReference type="EMBL" id="CAD6188405.1"/>
    </source>
</evidence>
<sequence>MFQRSRSKPGDIKKWKATKSGQTNRAKTAAVSCFFLRHWHPTSSDNDDGMAAAATTSRSTKALRPHHILYDERHLAVQQTLRKIIDDKINPQVRDWERDGIFPAHQVFKTLGRVGIFAANKPQKYGGLGKDFSLSIAVAEELGSIACGSVPMSLLVQSDMATPALAEYGSDELRETFLRPSISGDVVACIAVSEPHAGSDVSAIRTTARRSGGDLILNGTKMWITNGEQADWACVLANSVDNSDIHHNKSLICVPLHSEGVHRSRRLEKLGMRCSDTVQLFFDDVRVPVKNIIGREGYGFLQQMKQFNDERLVTVAVALAPLQKCISDTLNYARDRRIFGSTLLDQQYIQYGLAELQIELEATRSLLYRTVLARLDGEDVSLLTAMAKLKVGRLARKVTDRCLQVWGGAGYLDESHIARCFRDLRVFSIGAGSDEVMLSIVHKHMRRC</sequence>
<dbReference type="SUPFAM" id="SSF56645">
    <property type="entry name" value="Acyl-CoA dehydrogenase NM domain-like"/>
    <property type="match status" value="1"/>
</dbReference>
<feature type="domain" description="Acyl-CoA dehydrogenase/oxidase N-terminal" evidence="10">
    <location>
        <begin position="72"/>
        <end position="185"/>
    </location>
</feature>
<dbReference type="InterPro" id="IPR036250">
    <property type="entry name" value="AcylCo_DH-like_C"/>
</dbReference>
<dbReference type="InterPro" id="IPR013786">
    <property type="entry name" value="AcylCoA_DH/ox_N"/>
</dbReference>